<keyword evidence="4" id="KW-0769">Symport</keyword>
<evidence type="ECO:0000256" key="4">
    <source>
        <dbReference type="ARBA" id="ARBA00022847"/>
    </source>
</evidence>
<feature type="transmembrane region" description="Helical" evidence="7">
    <location>
        <begin position="335"/>
        <end position="352"/>
    </location>
</feature>
<feature type="transmembrane region" description="Helical" evidence="7">
    <location>
        <begin position="239"/>
        <end position="263"/>
    </location>
</feature>
<keyword evidence="6 7" id="KW-0472">Membrane</keyword>
<comment type="caution">
    <text evidence="8">The sequence shown here is derived from an EMBL/GenBank/DDBJ whole genome shotgun (WGS) entry which is preliminary data.</text>
</comment>
<proteinExistence type="predicted"/>
<keyword evidence="5 7" id="KW-1133">Transmembrane helix</keyword>
<dbReference type="PANTHER" id="PTHR11706">
    <property type="entry name" value="SOLUTE CARRIER PROTEIN FAMILY 11 MEMBER"/>
    <property type="match status" value="1"/>
</dbReference>
<feature type="transmembrane region" description="Helical" evidence="7">
    <location>
        <begin position="96"/>
        <end position="114"/>
    </location>
</feature>
<feature type="transmembrane region" description="Helical" evidence="7">
    <location>
        <begin position="291"/>
        <end position="315"/>
    </location>
</feature>
<evidence type="ECO:0000313" key="8">
    <source>
        <dbReference type="EMBL" id="MBT0654353.1"/>
    </source>
</evidence>
<evidence type="ECO:0000256" key="2">
    <source>
        <dbReference type="ARBA" id="ARBA00022448"/>
    </source>
</evidence>
<evidence type="ECO:0000256" key="1">
    <source>
        <dbReference type="ARBA" id="ARBA00004141"/>
    </source>
</evidence>
<feature type="transmembrane region" description="Helical" evidence="7">
    <location>
        <begin position="199"/>
        <end position="218"/>
    </location>
</feature>
<evidence type="ECO:0000256" key="6">
    <source>
        <dbReference type="ARBA" id="ARBA00023136"/>
    </source>
</evidence>
<dbReference type="Pfam" id="PF01566">
    <property type="entry name" value="Nramp"/>
    <property type="match status" value="1"/>
</dbReference>
<name>A0ABS5SG57_9BACT</name>
<feature type="transmembrane region" description="Helical" evidence="7">
    <location>
        <begin position="401"/>
        <end position="422"/>
    </location>
</feature>
<evidence type="ECO:0000256" key="7">
    <source>
        <dbReference type="SAM" id="Phobius"/>
    </source>
</evidence>
<reference evidence="8 9" key="1">
    <citation type="submission" date="2021-05" db="EMBL/GenBank/DDBJ databases">
        <title>The draft genome of Geobacter luticola JCM 17780.</title>
        <authorList>
            <person name="Xu Z."/>
            <person name="Masuda Y."/>
            <person name="Itoh H."/>
            <person name="Senoo K."/>
        </authorList>
    </citation>
    <scope>NUCLEOTIDE SEQUENCE [LARGE SCALE GENOMIC DNA]</scope>
    <source>
        <strain evidence="8 9">JCM 17780</strain>
    </source>
</reference>
<dbReference type="RefSeq" id="WP_214176363.1">
    <property type="nucleotide sequence ID" value="NZ_JAHCVK010000010.1"/>
</dbReference>
<keyword evidence="3 7" id="KW-0812">Transmembrane</keyword>
<feature type="transmembrane region" description="Helical" evidence="7">
    <location>
        <begin position="21"/>
        <end position="38"/>
    </location>
</feature>
<accession>A0ABS5SG57</accession>
<feature type="transmembrane region" description="Helical" evidence="7">
    <location>
        <begin position="160"/>
        <end position="179"/>
    </location>
</feature>
<dbReference type="Proteomes" id="UP000756860">
    <property type="component" value="Unassembled WGS sequence"/>
</dbReference>
<dbReference type="InterPro" id="IPR001046">
    <property type="entry name" value="NRAMP_fam"/>
</dbReference>
<dbReference type="EMBL" id="JAHCVK010000010">
    <property type="protein sequence ID" value="MBT0654353.1"/>
    <property type="molecule type" value="Genomic_DNA"/>
</dbReference>
<organism evidence="8 9">
    <name type="scientific">Geomobilimonas luticola</name>
    <dbReference type="NCBI Taxonomy" id="1114878"/>
    <lineage>
        <taxon>Bacteria</taxon>
        <taxon>Pseudomonadati</taxon>
        <taxon>Thermodesulfobacteriota</taxon>
        <taxon>Desulfuromonadia</taxon>
        <taxon>Geobacterales</taxon>
        <taxon>Geobacteraceae</taxon>
        <taxon>Geomobilimonas</taxon>
    </lineage>
</organism>
<evidence type="ECO:0000313" key="9">
    <source>
        <dbReference type="Proteomes" id="UP000756860"/>
    </source>
</evidence>
<evidence type="ECO:0000256" key="3">
    <source>
        <dbReference type="ARBA" id="ARBA00022692"/>
    </source>
</evidence>
<keyword evidence="2" id="KW-0813">Transport</keyword>
<dbReference type="NCBIfam" id="NF037982">
    <property type="entry name" value="Nramp_1"/>
    <property type="match status" value="1"/>
</dbReference>
<feature type="transmembrane region" description="Helical" evidence="7">
    <location>
        <begin position="358"/>
        <end position="380"/>
    </location>
</feature>
<gene>
    <name evidence="8" type="ORF">KI810_14935</name>
</gene>
<protein>
    <submittedName>
        <fullName evidence="8">Nramp family divalent metal transporter</fullName>
    </submittedName>
</protein>
<feature type="transmembrane region" description="Helical" evidence="7">
    <location>
        <begin position="120"/>
        <end position="148"/>
    </location>
</feature>
<evidence type="ECO:0000256" key="5">
    <source>
        <dbReference type="ARBA" id="ARBA00022989"/>
    </source>
</evidence>
<feature type="transmembrane region" description="Helical" evidence="7">
    <location>
        <begin position="50"/>
        <end position="73"/>
    </location>
</feature>
<comment type="subcellular location">
    <subcellularLocation>
        <location evidence="1">Membrane</location>
        <topology evidence="1">Multi-pass membrane protein</topology>
    </subcellularLocation>
</comment>
<keyword evidence="9" id="KW-1185">Reference proteome</keyword>
<sequence length="433" mass="46881">MFTGISLFRLFKPLRKVNPRNILLFLAILGPGIITANVDNDAGGITTYSLAGAHFGYTLLWVMVPTTIALVVIQEMCARMGAVTGKGLSDLIRESFGVKVTFYVMIALLITNMGNSVSEFAGIAASLEIFGISKYLSVPVSAVLVWLLVVKGSYKFVEKVFLVACMVYIAYPIAAFMAGPKWNTILTATLVPTFKSDSAYLMTMIGLVGTTIAPWMQFYQQSAVVEKGITIDQYGFSRLDVIIGCVMAIVVAFFIVVACASTIHVQGLKIETAADAAVALKPLVGRHASTLFAFGLFNASLFAACILPLSTAYYICEGLGWESGIDKNFRQAPQFFWLFTIIIILSALTILIPNAPLIMIMFISQVVNGAVLPFVLIFMLKLVNDRSLMGTYTNGPVFNGISWLTVVIMIVLTVMMTVDLLFPGSVGTLLGVP</sequence>
<dbReference type="PANTHER" id="PTHR11706:SF33">
    <property type="entry name" value="NATURAL RESISTANCE-ASSOCIATED MACROPHAGE PROTEIN 2"/>
    <property type="match status" value="1"/>
</dbReference>